<keyword evidence="2" id="KW-1185">Reference proteome</keyword>
<dbReference type="Proteomes" id="UP001501842">
    <property type="component" value="Unassembled WGS sequence"/>
</dbReference>
<evidence type="ECO:0000313" key="2">
    <source>
        <dbReference type="Proteomes" id="UP001501842"/>
    </source>
</evidence>
<dbReference type="EMBL" id="BAAATZ010000013">
    <property type="protein sequence ID" value="GAA2728583.1"/>
    <property type="molecule type" value="Genomic_DNA"/>
</dbReference>
<gene>
    <name evidence="1" type="ORF">GCM10010439_37130</name>
</gene>
<protein>
    <submittedName>
        <fullName evidence="1">Uncharacterized protein</fullName>
    </submittedName>
</protein>
<accession>A0ABN3UCG0</accession>
<comment type="caution">
    <text evidence="1">The sequence shown here is derived from an EMBL/GenBank/DDBJ whole genome shotgun (WGS) entry which is preliminary data.</text>
</comment>
<reference evidence="1 2" key="1">
    <citation type="journal article" date="2019" name="Int. J. Syst. Evol. Microbiol.">
        <title>The Global Catalogue of Microorganisms (GCM) 10K type strain sequencing project: providing services to taxonomists for standard genome sequencing and annotation.</title>
        <authorList>
            <consortium name="The Broad Institute Genomics Platform"/>
            <consortium name="The Broad Institute Genome Sequencing Center for Infectious Disease"/>
            <person name="Wu L."/>
            <person name="Ma J."/>
        </authorList>
    </citation>
    <scope>NUCLEOTIDE SEQUENCE [LARGE SCALE GENOMIC DNA]</scope>
    <source>
        <strain evidence="1 2">JCM 8201</strain>
    </source>
</reference>
<sequence>MARVVILGNTPSTRFFLRQGLGVQQIEIVGFAPGADRDHLPYAIEYGSGTTRFKGTVEIQEDTLVLAGRYGRGGLRHDRIPLLDADTEDVKGMAPDVVVLSEDWAGRVPAGLLESSPRLIGFGGVPYTGEPDLVRMRPAPLWAVQTIVSALYQLSEVTSAAVTNWGGTSGLPSRRSELLAARGELPGRVCHPWTATLDPGITVFGTDVVEESSDGVTTSVLHVILEQETGQDQVLRRLKSAARRARLDLRTGPVGGRDASGLPSAVIDLSAVRAEARSIVVPFFCDSRTVEAALACDLVTAPV</sequence>
<dbReference type="RefSeq" id="WP_344451734.1">
    <property type="nucleotide sequence ID" value="NZ_BAAATZ010000013.1"/>
</dbReference>
<name>A0ABN3UCG0_9ACTN</name>
<evidence type="ECO:0000313" key="1">
    <source>
        <dbReference type="EMBL" id="GAA2728583.1"/>
    </source>
</evidence>
<organism evidence="1 2">
    <name type="scientific">Actinocorallia aurantiaca</name>
    <dbReference type="NCBI Taxonomy" id="46204"/>
    <lineage>
        <taxon>Bacteria</taxon>
        <taxon>Bacillati</taxon>
        <taxon>Actinomycetota</taxon>
        <taxon>Actinomycetes</taxon>
        <taxon>Streptosporangiales</taxon>
        <taxon>Thermomonosporaceae</taxon>
        <taxon>Actinocorallia</taxon>
    </lineage>
</organism>
<proteinExistence type="predicted"/>